<feature type="compositionally biased region" description="Acidic residues" evidence="1">
    <location>
        <begin position="180"/>
        <end position="194"/>
    </location>
</feature>
<proteinExistence type="predicted"/>
<feature type="compositionally biased region" description="Basic residues" evidence="1">
    <location>
        <begin position="218"/>
        <end position="227"/>
    </location>
</feature>
<feature type="chain" id="PRO_5046177008" evidence="2">
    <location>
        <begin position="23"/>
        <end position="227"/>
    </location>
</feature>
<feature type="compositionally biased region" description="Basic and acidic residues" evidence="1">
    <location>
        <begin position="195"/>
        <end position="215"/>
    </location>
</feature>
<comment type="caution">
    <text evidence="3">The sequence shown here is derived from an EMBL/GenBank/DDBJ whole genome shotgun (WGS) entry which is preliminary data.</text>
</comment>
<evidence type="ECO:0000313" key="3">
    <source>
        <dbReference type="EMBL" id="CAK0793366.1"/>
    </source>
</evidence>
<dbReference type="EMBL" id="CAUYUJ010000947">
    <property type="protein sequence ID" value="CAK0793366.1"/>
    <property type="molecule type" value="Genomic_DNA"/>
</dbReference>
<feature type="compositionally biased region" description="Basic and acidic residues" evidence="1">
    <location>
        <begin position="143"/>
        <end position="153"/>
    </location>
</feature>
<protein>
    <submittedName>
        <fullName evidence="3">Uncharacterized protein</fullName>
    </submittedName>
</protein>
<evidence type="ECO:0000256" key="2">
    <source>
        <dbReference type="SAM" id="SignalP"/>
    </source>
</evidence>
<accession>A0ABN9PK23</accession>
<feature type="region of interest" description="Disordered" evidence="1">
    <location>
        <begin position="21"/>
        <end position="227"/>
    </location>
</feature>
<name>A0ABN9PK23_9DINO</name>
<reference evidence="3" key="1">
    <citation type="submission" date="2023-10" db="EMBL/GenBank/DDBJ databases">
        <authorList>
            <person name="Chen Y."/>
            <person name="Shah S."/>
            <person name="Dougan E. K."/>
            <person name="Thang M."/>
            <person name="Chan C."/>
        </authorList>
    </citation>
    <scope>NUCLEOTIDE SEQUENCE [LARGE SCALE GENOMIC DNA]</scope>
</reference>
<gene>
    <name evidence="3" type="ORF">PCOR1329_LOCUS3685</name>
</gene>
<evidence type="ECO:0000256" key="1">
    <source>
        <dbReference type="SAM" id="MobiDB-lite"/>
    </source>
</evidence>
<keyword evidence="2" id="KW-0732">Signal</keyword>
<dbReference type="Proteomes" id="UP001189429">
    <property type="component" value="Unassembled WGS sequence"/>
</dbReference>
<feature type="compositionally biased region" description="Basic residues" evidence="1">
    <location>
        <begin position="44"/>
        <end position="54"/>
    </location>
</feature>
<keyword evidence="4" id="KW-1185">Reference proteome</keyword>
<evidence type="ECO:0000313" key="4">
    <source>
        <dbReference type="Proteomes" id="UP001189429"/>
    </source>
</evidence>
<organism evidence="3 4">
    <name type="scientific">Prorocentrum cordatum</name>
    <dbReference type="NCBI Taxonomy" id="2364126"/>
    <lineage>
        <taxon>Eukaryota</taxon>
        <taxon>Sar</taxon>
        <taxon>Alveolata</taxon>
        <taxon>Dinophyceae</taxon>
        <taxon>Prorocentrales</taxon>
        <taxon>Prorocentraceae</taxon>
        <taxon>Prorocentrum</taxon>
    </lineage>
</organism>
<sequence length="227" mass="25192">MHACIHWVSVLILWSSRPVGECGRRNSENLRSSRPVGKWEERERKRHKKKKKHVDARVRAPGYKRTTRALLLTGPVGTGRPRANGPQAPSTRGGRRGGTPDDQLRAAPRQAAAGQRTAARRAADAEGSRHPLAVPPAGGRGSEQLRGEPRTRAPPDGAAGSQKRRPAASSPGATRAEGTREEEEEKEEEEEEEAKEAQAHKTKRERMERGREGGRRWAFSRHRRIAE</sequence>
<feature type="compositionally biased region" description="Low complexity" evidence="1">
    <location>
        <begin position="105"/>
        <end position="117"/>
    </location>
</feature>
<feature type="signal peptide" evidence="2">
    <location>
        <begin position="1"/>
        <end position="22"/>
    </location>
</feature>